<evidence type="ECO:0000259" key="1">
    <source>
        <dbReference type="Pfam" id="PF13843"/>
    </source>
</evidence>
<sequence length="179" mass="20611">KIFVLCDCKTGYVLDILLYTGDQTEIERDTAVGMSGGVVLKLLGKFLSRGHVLYIDNWYTSPLLARELFLKDTGVCGTVKKRRKHMPNQVNKLNKKDVIFFSSGNILLTTWMDKREVNMLSTVHKPVVMKTKSIDYTDNRKRVIWKPECVIDYNLNMRLVDQSDAMISSIECARPTMKW</sequence>
<evidence type="ECO:0000313" key="2">
    <source>
        <dbReference type="EMBL" id="CAL4102857.1"/>
    </source>
</evidence>
<dbReference type="AlphaFoldDB" id="A0AAV2QXW1"/>
<keyword evidence="3" id="KW-1185">Reference proteome</keyword>
<dbReference type="EMBL" id="CAXKWB010011960">
    <property type="protein sequence ID" value="CAL4102857.1"/>
    <property type="molecule type" value="Genomic_DNA"/>
</dbReference>
<comment type="caution">
    <text evidence="2">The sequence shown here is derived from an EMBL/GenBank/DDBJ whole genome shotgun (WGS) entry which is preliminary data.</text>
</comment>
<name>A0AAV2QXW1_MEGNR</name>
<dbReference type="Proteomes" id="UP001497623">
    <property type="component" value="Unassembled WGS sequence"/>
</dbReference>
<dbReference type="PANTHER" id="PTHR46599:SF3">
    <property type="entry name" value="PIGGYBAC TRANSPOSABLE ELEMENT-DERIVED PROTEIN 4"/>
    <property type="match status" value="1"/>
</dbReference>
<evidence type="ECO:0000313" key="3">
    <source>
        <dbReference type="Proteomes" id="UP001497623"/>
    </source>
</evidence>
<proteinExistence type="predicted"/>
<dbReference type="InterPro" id="IPR029526">
    <property type="entry name" value="PGBD"/>
</dbReference>
<feature type="domain" description="PiggyBac transposable element-derived protein" evidence="1">
    <location>
        <begin position="1"/>
        <end position="179"/>
    </location>
</feature>
<accession>A0AAV2QXW1</accession>
<feature type="non-terminal residue" evidence="2">
    <location>
        <position position="1"/>
    </location>
</feature>
<organism evidence="2 3">
    <name type="scientific">Meganyctiphanes norvegica</name>
    <name type="common">Northern krill</name>
    <name type="synonym">Thysanopoda norvegica</name>
    <dbReference type="NCBI Taxonomy" id="48144"/>
    <lineage>
        <taxon>Eukaryota</taxon>
        <taxon>Metazoa</taxon>
        <taxon>Ecdysozoa</taxon>
        <taxon>Arthropoda</taxon>
        <taxon>Crustacea</taxon>
        <taxon>Multicrustacea</taxon>
        <taxon>Malacostraca</taxon>
        <taxon>Eumalacostraca</taxon>
        <taxon>Eucarida</taxon>
        <taxon>Euphausiacea</taxon>
        <taxon>Euphausiidae</taxon>
        <taxon>Meganyctiphanes</taxon>
    </lineage>
</organism>
<dbReference type="PANTHER" id="PTHR46599">
    <property type="entry name" value="PIGGYBAC TRANSPOSABLE ELEMENT-DERIVED PROTEIN 4"/>
    <property type="match status" value="1"/>
</dbReference>
<feature type="non-terminal residue" evidence="2">
    <location>
        <position position="179"/>
    </location>
</feature>
<dbReference type="Pfam" id="PF13843">
    <property type="entry name" value="DDE_Tnp_1_7"/>
    <property type="match status" value="1"/>
</dbReference>
<protein>
    <recommendedName>
        <fullName evidence="1">PiggyBac transposable element-derived protein domain-containing protein</fullName>
    </recommendedName>
</protein>
<reference evidence="2 3" key="1">
    <citation type="submission" date="2024-05" db="EMBL/GenBank/DDBJ databases">
        <authorList>
            <person name="Wallberg A."/>
        </authorList>
    </citation>
    <scope>NUCLEOTIDE SEQUENCE [LARGE SCALE GENOMIC DNA]</scope>
</reference>
<gene>
    <name evidence="2" type="ORF">MNOR_LOCUS17414</name>
</gene>